<organism evidence="2 3">
    <name type="scientific">Rhizobium jaguaris</name>
    <dbReference type="NCBI Taxonomy" id="1312183"/>
    <lineage>
        <taxon>Bacteria</taxon>
        <taxon>Pseudomonadati</taxon>
        <taxon>Pseudomonadota</taxon>
        <taxon>Alphaproteobacteria</taxon>
        <taxon>Hyphomicrobiales</taxon>
        <taxon>Rhizobiaceae</taxon>
        <taxon>Rhizobium/Agrobacterium group</taxon>
        <taxon>Rhizobium</taxon>
    </lineage>
</organism>
<evidence type="ECO:0000313" key="2">
    <source>
        <dbReference type="EMBL" id="AYG58069.1"/>
    </source>
</evidence>
<dbReference type="KEGG" id="rjg:CCGE525_04000"/>
<name>A0A387FHS4_9HYPH</name>
<evidence type="ECO:0000256" key="1">
    <source>
        <dbReference type="SAM" id="Phobius"/>
    </source>
</evidence>
<keyword evidence="1" id="KW-0472">Membrane</keyword>
<dbReference type="OrthoDB" id="8367051at2"/>
<gene>
    <name evidence="2" type="ORF">CCGE525_04000</name>
</gene>
<keyword evidence="3" id="KW-1185">Reference proteome</keyword>
<dbReference type="EMBL" id="CP032694">
    <property type="protein sequence ID" value="AYG58069.1"/>
    <property type="molecule type" value="Genomic_DNA"/>
</dbReference>
<dbReference type="AlphaFoldDB" id="A0A387FHS4"/>
<sequence>MDPFEFGAADSEENDSRTTHRAGARVIASLFVAFFAYLGLALGGGINLTARADAEAFSSGKDSQPLYLALRDPVRGIVVADRTVTPKATWHDIGPATLATLPSLGFLSNPWQPRHRGEAIQHESLAFRAYRARAPPAAFI</sequence>
<feature type="transmembrane region" description="Helical" evidence="1">
    <location>
        <begin position="22"/>
        <end position="42"/>
    </location>
</feature>
<keyword evidence="1" id="KW-0812">Transmembrane</keyword>
<dbReference type="RefSeq" id="WP_120703153.1">
    <property type="nucleotide sequence ID" value="NZ_CP032694.1"/>
</dbReference>
<protein>
    <submittedName>
        <fullName evidence="2">Uncharacterized protein</fullName>
    </submittedName>
</protein>
<evidence type="ECO:0000313" key="3">
    <source>
        <dbReference type="Proteomes" id="UP000282195"/>
    </source>
</evidence>
<dbReference type="Proteomes" id="UP000282195">
    <property type="component" value="Chromosome"/>
</dbReference>
<proteinExistence type="predicted"/>
<keyword evidence="1" id="KW-1133">Transmembrane helix</keyword>
<reference evidence="2 3" key="1">
    <citation type="submission" date="2018-10" db="EMBL/GenBank/DDBJ databases">
        <title>Rhizobium etli, R. leguminosarum and a new Rhizobium genospecies from Phaseolus dumosus.</title>
        <authorList>
            <person name="Ramirez-Puebla S.T."/>
            <person name="Rogel-Hernandez M.A."/>
            <person name="Guerrero G."/>
            <person name="Ormeno-Orrillo E."/>
            <person name="Martinez-Romero J.C."/>
            <person name="Negrete-Yankelevich S."/>
            <person name="Martinez-Romero E."/>
        </authorList>
    </citation>
    <scope>NUCLEOTIDE SEQUENCE [LARGE SCALE GENOMIC DNA]</scope>
    <source>
        <strain evidence="2 3">CCGE525</strain>
    </source>
</reference>
<accession>A0A387FHS4</accession>